<dbReference type="RefSeq" id="WP_348787673.1">
    <property type="nucleotide sequence ID" value="NZ_CP157390.1"/>
</dbReference>
<sequence length="159" mass="17489">MTDVEIRAGRDEDWAVVGGLRWDSLQEFGGEALEDRATFAERFADWARGTGGAHECFVATAEAGVIGMMWLAVVRRVPAARAFDRFSGDLQCAYVVPEHRSSGVGALLVRAVLDRAAERGLERVTVHSSPLAVRFYERNGFAVDGKLMHVVLQRPVSTR</sequence>
<dbReference type="PANTHER" id="PTHR43420:SF12">
    <property type="entry name" value="N-ACETYLTRANSFERASE DOMAIN-CONTAINING PROTEIN"/>
    <property type="match status" value="1"/>
</dbReference>
<gene>
    <name evidence="4" type="ORF">AAME72_16780</name>
</gene>
<evidence type="ECO:0000256" key="1">
    <source>
        <dbReference type="ARBA" id="ARBA00022679"/>
    </source>
</evidence>
<evidence type="ECO:0000313" key="4">
    <source>
        <dbReference type="EMBL" id="XBM47707.1"/>
    </source>
</evidence>
<proteinExistence type="predicted"/>
<organism evidence="4">
    <name type="scientific">Leifsonia sp. NPDC080035</name>
    <dbReference type="NCBI Taxonomy" id="3143936"/>
    <lineage>
        <taxon>Bacteria</taxon>
        <taxon>Bacillati</taxon>
        <taxon>Actinomycetota</taxon>
        <taxon>Actinomycetes</taxon>
        <taxon>Micrococcales</taxon>
        <taxon>Microbacteriaceae</taxon>
        <taxon>Leifsonia</taxon>
    </lineage>
</organism>
<dbReference type="Pfam" id="PF00583">
    <property type="entry name" value="Acetyltransf_1"/>
    <property type="match status" value="1"/>
</dbReference>
<dbReference type="InterPro" id="IPR016181">
    <property type="entry name" value="Acyl_CoA_acyltransferase"/>
</dbReference>
<dbReference type="InterPro" id="IPR000182">
    <property type="entry name" value="GNAT_dom"/>
</dbReference>
<keyword evidence="2 4" id="KW-0012">Acyltransferase</keyword>
<dbReference type="PANTHER" id="PTHR43420">
    <property type="entry name" value="ACETYLTRANSFERASE"/>
    <property type="match status" value="1"/>
</dbReference>
<dbReference type="Gene3D" id="3.40.630.30">
    <property type="match status" value="1"/>
</dbReference>
<protein>
    <submittedName>
        <fullName evidence="4">GNAT family N-acetyltransferase</fullName>
        <ecNumber evidence="4">2.3.1.-</ecNumber>
    </submittedName>
</protein>
<dbReference type="CDD" id="cd04301">
    <property type="entry name" value="NAT_SF"/>
    <property type="match status" value="1"/>
</dbReference>
<dbReference type="AlphaFoldDB" id="A0AAU7G927"/>
<name>A0AAU7G927_9MICO</name>
<reference evidence="4" key="1">
    <citation type="submission" date="2024-05" db="EMBL/GenBank/DDBJ databases">
        <title>The Natural Products Discovery Center: Release of the First 8490 Sequenced Strains for Exploring Actinobacteria Biosynthetic Diversity.</title>
        <authorList>
            <person name="Kalkreuter E."/>
            <person name="Kautsar S.A."/>
            <person name="Yang D."/>
            <person name="Bader C.D."/>
            <person name="Teijaro C.N."/>
            <person name="Fluegel L."/>
            <person name="Davis C.M."/>
            <person name="Simpson J.R."/>
            <person name="Lauterbach L."/>
            <person name="Steele A.D."/>
            <person name="Gui C."/>
            <person name="Meng S."/>
            <person name="Li G."/>
            <person name="Viehrig K."/>
            <person name="Ye F."/>
            <person name="Su P."/>
            <person name="Kiefer A.F."/>
            <person name="Nichols A."/>
            <person name="Cepeda A.J."/>
            <person name="Yan W."/>
            <person name="Fan B."/>
            <person name="Jiang Y."/>
            <person name="Adhikari A."/>
            <person name="Zheng C.-J."/>
            <person name="Schuster L."/>
            <person name="Cowan T.M."/>
            <person name="Smanski M.J."/>
            <person name="Chevrette M.G."/>
            <person name="de Carvalho L.P.S."/>
            <person name="Shen B."/>
        </authorList>
    </citation>
    <scope>NUCLEOTIDE SEQUENCE</scope>
    <source>
        <strain evidence="4">NPDC080035</strain>
    </source>
</reference>
<evidence type="ECO:0000259" key="3">
    <source>
        <dbReference type="PROSITE" id="PS51186"/>
    </source>
</evidence>
<accession>A0AAU7G927</accession>
<dbReference type="SUPFAM" id="SSF55729">
    <property type="entry name" value="Acyl-CoA N-acyltransferases (Nat)"/>
    <property type="match status" value="1"/>
</dbReference>
<keyword evidence="1 4" id="KW-0808">Transferase</keyword>
<dbReference type="PROSITE" id="PS51186">
    <property type="entry name" value="GNAT"/>
    <property type="match status" value="1"/>
</dbReference>
<dbReference type="InterPro" id="IPR050680">
    <property type="entry name" value="YpeA/RimI_acetyltransf"/>
</dbReference>
<dbReference type="EC" id="2.3.1.-" evidence="4"/>
<dbReference type="GO" id="GO:0016747">
    <property type="term" value="F:acyltransferase activity, transferring groups other than amino-acyl groups"/>
    <property type="evidence" value="ECO:0007669"/>
    <property type="project" value="InterPro"/>
</dbReference>
<dbReference type="EMBL" id="CP157390">
    <property type="protein sequence ID" value="XBM47707.1"/>
    <property type="molecule type" value="Genomic_DNA"/>
</dbReference>
<feature type="domain" description="N-acetyltransferase" evidence="3">
    <location>
        <begin position="4"/>
        <end position="159"/>
    </location>
</feature>
<evidence type="ECO:0000256" key="2">
    <source>
        <dbReference type="ARBA" id="ARBA00023315"/>
    </source>
</evidence>